<feature type="transmembrane region" description="Helical" evidence="1">
    <location>
        <begin position="25"/>
        <end position="50"/>
    </location>
</feature>
<evidence type="ECO:0000313" key="3">
    <source>
        <dbReference type="EMBL" id="KPL79837.1"/>
    </source>
</evidence>
<keyword evidence="1" id="KW-0812">Transmembrane</keyword>
<evidence type="ECO:0000313" key="5">
    <source>
        <dbReference type="Proteomes" id="UP000050501"/>
    </source>
</evidence>
<dbReference type="OrthoDB" id="162810at2"/>
<keyword evidence="5" id="KW-1185">Reference proteome</keyword>
<feature type="transmembrane region" description="Helical" evidence="1">
    <location>
        <begin position="71"/>
        <end position="100"/>
    </location>
</feature>
<dbReference type="STRING" id="229921.ADN01_12855"/>
<name>A0A0P6Y4C1_9CHLR</name>
<dbReference type="EMBL" id="LGCM01000045">
    <property type="protein sequence ID" value="KPL79881.1"/>
    <property type="molecule type" value="Genomic_DNA"/>
</dbReference>
<sequence length="121" mass="12517">MSQVPYPPPNAQYPPPVAVTTSSSAIISLICGILGWLGVFGLGGLLAVIFGHVAKGEIKKSYGRVSGDGMATIGLVLGYANIILALIGLCLGVLIFAGAISAPLCMLPFMNEINSSFYYVP</sequence>
<keyword evidence="1" id="KW-1133">Transmembrane helix</keyword>
<dbReference type="InterPro" id="IPR025241">
    <property type="entry name" value="DUF4190"/>
</dbReference>
<dbReference type="EMBL" id="LGCM01000045">
    <property type="protein sequence ID" value="KPL79837.1"/>
    <property type="molecule type" value="Genomic_DNA"/>
</dbReference>
<evidence type="ECO:0000256" key="1">
    <source>
        <dbReference type="SAM" id="Phobius"/>
    </source>
</evidence>
<gene>
    <name evidence="3" type="ORF">ADN01_12855</name>
    <name evidence="4" type="ORF">ADN01_13220</name>
</gene>
<protein>
    <recommendedName>
        <fullName evidence="2">DUF4190 domain-containing protein</fullName>
    </recommendedName>
</protein>
<proteinExistence type="predicted"/>
<keyword evidence="1" id="KW-0472">Membrane</keyword>
<feature type="domain" description="DUF4190" evidence="2">
    <location>
        <begin position="25"/>
        <end position="87"/>
    </location>
</feature>
<dbReference type="RefSeq" id="WP_062417377.1">
    <property type="nucleotide sequence ID" value="NZ_DF967974.1"/>
</dbReference>
<organism evidence="3 5">
    <name type="scientific">Levilinea saccharolytica</name>
    <dbReference type="NCBI Taxonomy" id="229921"/>
    <lineage>
        <taxon>Bacteria</taxon>
        <taxon>Bacillati</taxon>
        <taxon>Chloroflexota</taxon>
        <taxon>Anaerolineae</taxon>
        <taxon>Anaerolineales</taxon>
        <taxon>Anaerolineaceae</taxon>
        <taxon>Levilinea</taxon>
    </lineage>
</organism>
<evidence type="ECO:0000313" key="4">
    <source>
        <dbReference type="EMBL" id="KPL79881.1"/>
    </source>
</evidence>
<comment type="caution">
    <text evidence="3">The sequence shown here is derived from an EMBL/GenBank/DDBJ whole genome shotgun (WGS) entry which is preliminary data.</text>
</comment>
<accession>A0A0P6Y4C1</accession>
<dbReference type="Proteomes" id="UP000050501">
    <property type="component" value="Unassembled WGS sequence"/>
</dbReference>
<dbReference type="Pfam" id="PF13828">
    <property type="entry name" value="DUF4190"/>
    <property type="match status" value="1"/>
</dbReference>
<reference evidence="3 5" key="1">
    <citation type="submission" date="2015-07" db="EMBL/GenBank/DDBJ databases">
        <title>Genome sequence of Levilinea saccharolytica DSM 16555.</title>
        <authorList>
            <person name="Hemp J."/>
            <person name="Ward L.M."/>
            <person name="Pace L.A."/>
            <person name="Fischer W.W."/>
        </authorList>
    </citation>
    <scope>NUCLEOTIDE SEQUENCE [LARGE SCALE GENOMIC DNA]</scope>
    <source>
        <strain evidence="3 5">KIBI-1</strain>
    </source>
</reference>
<dbReference type="AlphaFoldDB" id="A0A0P6Y4C1"/>
<evidence type="ECO:0000259" key="2">
    <source>
        <dbReference type="Pfam" id="PF13828"/>
    </source>
</evidence>